<name>A0A7X8C2J6_9LACT</name>
<keyword evidence="1" id="KW-1133">Transmembrane helix</keyword>
<evidence type="ECO:0000256" key="1">
    <source>
        <dbReference type="SAM" id="Phobius"/>
    </source>
</evidence>
<keyword evidence="1" id="KW-0812">Transmembrane</keyword>
<comment type="caution">
    <text evidence="2">The sequence shown here is derived from an EMBL/GenBank/DDBJ whole genome shotgun (WGS) entry which is preliminary data.</text>
</comment>
<dbReference type="AlphaFoldDB" id="A0A7X8C2J6"/>
<dbReference type="RefSeq" id="WP_276646748.1">
    <property type="nucleotide sequence ID" value="NZ_JAAYSM010000087.1"/>
</dbReference>
<accession>A0A7X8C2J6</accession>
<reference evidence="2 3" key="1">
    <citation type="journal article" date="2020" name="Biotechnol. Biofuels">
        <title>New insights from the biogas microbiome by comprehensive genome-resolved metagenomics of nearly 1600 species originating from multiple anaerobic digesters.</title>
        <authorList>
            <person name="Campanaro S."/>
            <person name="Treu L."/>
            <person name="Rodriguez-R L.M."/>
            <person name="Kovalovszki A."/>
            <person name="Ziels R.M."/>
            <person name="Maus I."/>
            <person name="Zhu X."/>
            <person name="Kougias P.G."/>
            <person name="Basile A."/>
            <person name="Luo G."/>
            <person name="Schluter A."/>
            <person name="Konstantinidis K.T."/>
            <person name="Angelidaki I."/>
        </authorList>
    </citation>
    <scope>NUCLEOTIDE SEQUENCE [LARGE SCALE GENOMIC DNA]</scope>
    <source>
        <strain evidence="2">AS23ysBPME_34</strain>
    </source>
</reference>
<gene>
    <name evidence="2" type="ORF">GX355_02730</name>
</gene>
<dbReference type="EMBL" id="JAAYSM010000087">
    <property type="protein sequence ID" value="NLJ17755.1"/>
    <property type="molecule type" value="Genomic_DNA"/>
</dbReference>
<organism evidence="2 3">
    <name type="scientific">Globicatella sulfidifaciens</name>
    <dbReference type="NCBI Taxonomy" id="136093"/>
    <lineage>
        <taxon>Bacteria</taxon>
        <taxon>Bacillati</taxon>
        <taxon>Bacillota</taxon>
        <taxon>Bacilli</taxon>
        <taxon>Lactobacillales</taxon>
        <taxon>Aerococcaceae</taxon>
        <taxon>Globicatella</taxon>
    </lineage>
</organism>
<proteinExistence type="predicted"/>
<keyword evidence="1" id="KW-0472">Membrane</keyword>
<evidence type="ECO:0000313" key="3">
    <source>
        <dbReference type="Proteomes" id="UP000541058"/>
    </source>
</evidence>
<evidence type="ECO:0000313" key="2">
    <source>
        <dbReference type="EMBL" id="NLJ17755.1"/>
    </source>
</evidence>
<dbReference type="Proteomes" id="UP000541058">
    <property type="component" value="Unassembled WGS sequence"/>
</dbReference>
<sequence length="92" mass="10642">MKKIIDYILNRLDLSTVFKWNLGLLIVGIILRLNFFPASGIDLPEEQAKEIWAAGSINYPLGNVLVCCSFIVFILIFVAYIYKKYKNKEKRL</sequence>
<protein>
    <submittedName>
        <fullName evidence="2">Uncharacterized protein</fullName>
    </submittedName>
</protein>
<feature type="transmembrane region" description="Helical" evidence="1">
    <location>
        <begin position="61"/>
        <end position="82"/>
    </location>
</feature>
<feature type="transmembrane region" description="Helical" evidence="1">
    <location>
        <begin position="20"/>
        <end position="41"/>
    </location>
</feature>